<evidence type="ECO:0000256" key="2">
    <source>
        <dbReference type="ARBA" id="ARBA00022679"/>
    </source>
</evidence>
<dbReference type="InterPro" id="IPR002646">
    <property type="entry name" value="PolA_pol_head_dom"/>
</dbReference>
<dbReference type="GO" id="GO:0052929">
    <property type="term" value="F:ATP:3'-cytidine-cytidine-tRNA adenylyltransferase activity"/>
    <property type="evidence" value="ECO:0007669"/>
    <property type="project" value="TreeGrafter"/>
</dbReference>
<name>A0A061BAD5_CYBFA</name>
<evidence type="ECO:0000313" key="16">
    <source>
        <dbReference type="EMBL" id="CDR46894.1"/>
    </source>
</evidence>
<evidence type="ECO:0000256" key="4">
    <source>
        <dbReference type="ARBA" id="ARBA00022884"/>
    </source>
</evidence>
<dbReference type="SUPFAM" id="SSF81301">
    <property type="entry name" value="Nucleotidyltransferase"/>
    <property type="match status" value="1"/>
</dbReference>
<evidence type="ECO:0000256" key="8">
    <source>
        <dbReference type="ARBA" id="ARBA00072969"/>
    </source>
</evidence>
<dbReference type="GO" id="GO:0003723">
    <property type="term" value="F:RNA binding"/>
    <property type="evidence" value="ECO:0007669"/>
    <property type="project" value="UniProtKB-KW"/>
</dbReference>
<dbReference type="Gene3D" id="3.30.460.10">
    <property type="entry name" value="Beta Polymerase, domain 2"/>
    <property type="match status" value="1"/>
</dbReference>
<evidence type="ECO:0000256" key="5">
    <source>
        <dbReference type="ARBA" id="ARBA00050431"/>
    </source>
</evidence>
<dbReference type="EC" id="2.7.7.72" evidence="7"/>
<comment type="catalytic activity">
    <reaction evidence="5">
        <text>a tRNA precursor + 2 CTP + ATP = a tRNA with a 3' CCA end + 3 diphosphate</text>
        <dbReference type="Rhea" id="RHEA:14433"/>
        <dbReference type="Rhea" id="RHEA-COMP:10465"/>
        <dbReference type="Rhea" id="RHEA-COMP:10468"/>
        <dbReference type="ChEBI" id="CHEBI:30616"/>
        <dbReference type="ChEBI" id="CHEBI:33019"/>
        <dbReference type="ChEBI" id="CHEBI:37563"/>
        <dbReference type="ChEBI" id="CHEBI:74896"/>
        <dbReference type="ChEBI" id="CHEBI:83071"/>
        <dbReference type="EC" id="2.7.7.72"/>
    </reaction>
</comment>
<dbReference type="Pfam" id="PF12627">
    <property type="entry name" value="PolyA_pol_RNAbd"/>
    <property type="match status" value="1"/>
</dbReference>
<evidence type="ECO:0000259" key="14">
    <source>
        <dbReference type="Pfam" id="PF01743"/>
    </source>
</evidence>
<dbReference type="GO" id="GO:0000166">
    <property type="term" value="F:nucleotide binding"/>
    <property type="evidence" value="ECO:0007669"/>
    <property type="project" value="UniProtKB-KW"/>
</dbReference>
<comment type="function">
    <text evidence="6">Nucleotidyltransferase that catalyzes the addition and repair of the essential 3'-terminal CCA sequence in tRNAs, which is necessary for the attachment of amino acids to the 3' terminus of tRNA molecules, using CTP and ATP as substrates. tRNA 3'-terminal CCA addition is required both for tRNA processing and repair. Also involved in tRNA surveillance by mediating tandem CCA addition to generate a CCACCA at the 3' terminus of unstable tRNAs. While stable tRNAs receive only 3'-terminal CCA, unstable tRNAs are marked with CCACCA and rapidly degraded. The structural flexibility of RNA controls the choice between CCA versus CCACCA addition: following the first CCA addition cycle, nucleotide-binding to the active site triggers a clockwise screw motion, producing torque on the RNA. This ejects stable RNAs, whereas unstable RNAs are refolded while bound to the enzyme and subjected to a second CCA catalytic cycle.</text>
</comment>
<dbReference type="SUPFAM" id="SSF81891">
    <property type="entry name" value="Poly A polymerase C-terminal region-like"/>
    <property type="match status" value="1"/>
</dbReference>
<comment type="similarity">
    <text evidence="1 13">Belongs to the tRNA nucleotidyltransferase/poly(A) polymerase family.</text>
</comment>
<evidence type="ECO:0000256" key="3">
    <source>
        <dbReference type="ARBA" id="ARBA00022741"/>
    </source>
</evidence>
<keyword evidence="2 13" id="KW-0808">Transferase</keyword>
<evidence type="ECO:0000256" key="7">
    <source>
        <dbReference type="ARBA" id="ARBA00066885"/>
    </source>
</evidence>
<reference evidence="16" key="1">
    <citation type="journal article" date="2014" name="Genome Announc.">
        <title>Genome sequence of the yeast Cyberlindnera fabianii (Hansenula fabianii).</title>
        <authorList>
            <person name="Freel K.C."/>
            <person name="Sarilar V."/>
            <person name="Neuveglise C."/>
            <person name="Devillers H."/>
            <person name="Friedrich A."/>
            <person name="Schacherer J."/>
        </authorList>
    </citation>
    <scope>NUCLEOTIDE SEQUENCE</scope>
    <source>
        <strain evidence="16">YJS4271</strain>
    </source>
</reference>
<dbReference type="GO" id="GO:0052927">
    <property type="term" value="F:CC tRNA cytidylyltransferase activity"/>
    <property type="evidence" value="ECO:0007669"/>
    <property type="project" value="TreeGrafter"/>
</dbReference>
<dbReference type="Pfam" id="PF01743">
    <property type="entry name" value="PolyA_pol"/>
    <property type="match status" value="1"/>
</dbReference>
<dbReference type="PANTHER" id="PTHR13734:SF5">
    <property type="entry name" value="CCA TRNA NUCLEOTIDYLTRANSFERASE, MITOCHONDRIAL"/>
    <property type="match status" value="1"/>
</dbReference>
<dbReference type="AlphaFoldDB" id="A0A061BAD5"/>
<dbReference type="PANTHER" id="PTHR13734">
    <property type="entry name" value="TRNA-NUCLEOTIDYLTRANSFERASE"/>
    <property type="match status" value="1"/>
</dbReference>
<dbReference type="InterPro" id="IPR043519">
    <property type="entry name" value="NT_sf"/>
</dbReference>
<evidence type="ECO:0000256" key="1">
    <source>
        <dbReference type="ARBA" id="ARBA00007265"/>
    </source>
</evidence>
<dbReference type="VEuPathDB" id="FungiDB:BON22_4331"/>
<organism evidence="16">
    <name type="scientific">Cyberlindnera fabianii</name>
    <name type="common">Yeast</name>
    <name type="synonym">Hansenula fabianii</name>
    <dbReference type="NCBI Taxonomy" id="36022"/>
    <lineage>
        <taxon>Eukaryota</taxon>
        <taxon>Fungi</taxon>
        <taxon>Dikarya</taxon>
        <taxon>Ascomycota</taxon>
        <taxon>Saccharomycotina</taxon>
        <taxon>Saccharomycetes</taxon>
        <taxon>Phaffomycetales</taxon>
        <taxon>Phaffomycetaceae</taxon>
        <taxon>Cyberlindnera</taxon>
    </lineage>
</organism>
<evidence type="ECO:0000256" key="13">
    <source>
        <dbReference type="RuleBase" id="RU003953"/>
    </source>
</evidence>
<keyword evidence="4 13" id="KW-0694">RNA-binding</keyword>
<dbReference type="PhylomeDB" id="A0A061BAD5"/>
<evidence type="ECO:0000256" key="10">
    <source>
        <dbReference type="ARBA" id="ARBA00077436"/>
    </source>
</evidence>
<dbReference type="VEuPathDB" id="FungiDB:BON22_4332"/>
<evidence type="ECO:0000256" key="9">
    <source>
        <dbReference type="ARBA" id="ARBA00076038"/>
    </source>
</evidence>
<feature type="domain" description="Poly A polymerase head" evidence="14">
    <location>
        <begin position="62"/>
        <end position="206"/>
    </location>
</feature>
<dbReference type="InterPro" id="IPR032828">
    <property type="entry name" value="PolyA_RNA-bd"/>
</dbReference>
<accession>A0A061BAD5</accession>
<dbReference type="CDD" id="cd05398">
    <property type="entry name" value="NT_ClassII-CCAase"/>
    <property type="match status" value="1"/>
</dbReference>
<evidence type="ECO:0000256" key="6">
    <source>
        <dbReference type="ARBA" id="ARBA00056517"/>
    </source>
</evidence>
<dbReference type="FunFam" id="3.30.460.10:FF:000019">
    <property type="entry name" value="tRNA nucleotidyltransferase cca2"/>
    <property type="match status" value="1"/>
</dbReference>
<protein>
    <recommendedName>
        <fullName evidence="8">CCA tRNA nucleotidyltransferase, mitochondrial</fullName>
        <ecNumber evidence="7">2.7.7.72</ecNumber>
    </recommendedName>
    <alternativeName>
        <fullName evidence="10">CCA-adding enzyme</fullName>
    </alternativeName>
    <alternativeName>
        <fullName evidence="9">tRNA CCA-pyrophosphorylase</fullName>
    </alternativeName>
    <alternativeName>
        <fullName evidence="11">tRNA adenylyltransferase</fullName>
    </alternativeName>
    <alternativeName>
        <fullName evidence="12">tRNA nucleotidyltransferase</fullName>
    </alternativeName>
</protein>
<keyword evidence="3" id="KW-0547">Nucleotide-binding</keyword>
<gene>
    <name evidence="16" type="ORF">CYFA0S_26e01266g</name>
</gene>
<sequence length="531" mass="60814">MLRFVRQLTNCKMLSTSASSQTSRLVPCITLTPVEHNITSLLKEYCTHYNATNAMKEPLEPRITGGWVRDKLLGQTSHDLDIAVNVMSGQEFAEGLLEYLKTHPREGGDQVVGGSGIHTIEKNPEKSKHLETATTKLYGLDIDFVNLRNEEYTEESRIPQIKFGTPEEDAMRRDATLNALFYNIQREQVEDFTRLGLRDLEQGILRTPLEPRKTFLDDPLRVLRLIRFASRFGFDLDSNTFQAMKGQEVKKALIDKISRERVGVEMGKTLESDAVKGLRLLSETGLMSVVFGFGNLDKDIRQFNDIAFIDKHNNQVDNDTWNAIEKITPFNFGNKLTPVVSEVLSNPYEKRLLWISVVLRPWAGLKVVFNKKQKQMWASEAIVREGLKFSKNDADMVTKILSTSGDFQAVVNKLPEFKRSEIGFVLRNYDAEYKLALVFNLFDEVIKNENDKMDGILSKYEQMWDLIHAERLEDVYKLKPLVDGKKVCKVLDRKPGPWMAPLTNQILVWQLDNPDKSEEECLQFIKGVLEK</sequence>
<evidence type="ECO:0000259" key="15">
    <source>
        <dbReference type="Pfam" id="PF12627"/>
    </source>
</evidence>
<dbReference type="GO" id="GO:0005759">
    <property type="term" value="C:mitochondrial matrix"/>
    <property type="evidence" value="ECO:0007669"/>
    <property type="project" value="UniProtKB-ARBA"/>
</dbReference>
<dbReference type="EMBL" id="LK052911">
    <property type="protein sequence ID" value="CDR46894.1"/>
    <property type="molecule type" value="Genomic_DNA"/>
</dbReference>
<dbReference type="GO" id="GO:0004810">
    <property type="term" value="F:CCA tRNA nucleotidyltransferase activity"/>
    <property type="evidence" value="ECO:0007669"/>
    <property type="project" value="UniProtKB-EC"/>
</dbReference>
<feature type="domain" description="tRNA nucleotidyltransferase/poly(A) polymerase RNA and SrmB- binding" evidence="15">
    <location>
        <begin position="233"/>
        <end position="291"/>
    </location>
</feature>
<dbReference type="GO" id="GO:0001680">
    <property type="term" value="P:tRNA 3'-terminal CCA addition"/>
    <property type="evidence" value="ECO:0007669"/>
    <property type="project" value="UniProtKB-ARBA"/>
</dbReference>
<evidence type="ECO:0000256" key="12">
    <source>
        <dbReference type="ARBA" id="ARBA00082324"/>
    </source>
</evidence>
<proteinExistence type="inferred from homology"/>
<dbReference type="Gene3D" id="1.10.3090.10">
    <property type="entry name" value="cca-adding enzyme, domain 2"/>
    <property type="match status" value="1"/>
</dbReference>
<evidence type="ECO:0000256" key="11">
    <source>
        <dbReference type="ARBA" id="ARBA00080500"/>
    </source>
</evidence>
<dbReference type="OrthoDB" id="445712at2759"/>